<reference evidence="4 5" key="1">
    <citation type="submission" date="2013-12" db="EMBL/GenBank/DDBJ databases">
        <authorList>
            <consortium name="DOE Joint Genome Institute"/>
            <person name="Muyzer G."/>
            <person name="Huntemann M."/>
            <person name="Han J."/>
            <person name="Chen A."/>
            <person name="Kyrpides N."/>
            <person name="Mavromatis K."/>
            <person name="Markowitz V."/>
            <person name="Palaniappan K."/>
            <person name="Ivanova N."/>
            <person name="Schaumberg A."/>
            <person name="Pati A."/>
            <person name="Liolios K."/>
            <person name="Nordberg H.P."/>
            <person name="Cantor M.N."/>
            <person name="Hua S.X."/>
            <person name="Woyke T."/>
        </authorList>
    </citation>
    <scope>NUCLEOTIDE SEQUENCE [LARGE SCALE GENOMIC DNA]</scope>
    <source>
        <strain evidence="4 5">ARh 1</strain>
    </source>
</reference>
<protein>
    <recommendedName>
        <fullName evidence="2">Protein argonaute</fullName>
    </recommendedName>
</protein>
<dbReference type="Pfam" id="PF13289">
    <property type="entry name" value="SIR2_2"/>
    <property type="match status" value="1"/>
</dbReference>
<dbReference type="Gene3D" id="3.40.50.1220">
    <property type="entry name" value="TPP-binding domain"/>
    <property type="match status" value="1"/>
</dbReference>
<dbReference type="RefSeq" id="WP_006746222.1">
    <property type="nucleotide sequence ID" value="NZ_CP007029.1"/>
</dbReference>
<accession>W0DK16</accession>
<dbReference type="Gene3D" id="3.40.50.2300">
    <property type="match status" value="1"/>
</dbReference>
<dbReference type="InterPro" id="IPR036397">
    <property type="entry name" value="RNaseH_sf"/>
</dbReference>
<dbReference type="InterPro" id="IPR003165">
    <property type="entry name" value="Piwi"/>
</dbReference>
<organism evidence="4 5">
    <name type="scientific">Thioalkalivibrio paradoxus ARh 1</name>
    <dbReference type="NCBI Taxonomy" id="713585"/>
    <lineage>
        <taxon>Bacteria</taxon>
        <taxon>Pseudomonadati</taxon>
        <taxon>Pseudomonadota</taxon>
        <taxon>Gammaproteobacteria</taxon>
        <taxon>Chromatiales</taxon>
        <taxon>Ectothiorhodospiraceae</taxon>
        <taxon>Thioalkalivibrio</taxon>
    </lineage>
</organism>
<dbReference type="InterPro" id="IPR012337">
    <property type="entry name" value="RNaseH-like_sf"/>
</dbReference>
<dbReference type="InterPro" id="IPR029035">
    <property type="entry name" value="DHS-like_NAD/FAD-binding_dom"/>
</dbReference>
<dbReference type="HOGENOM" id="CLU_291297_0_0_6"/>
<dbReference type="Gene3D" id="3.30.420.10">
    <property type="entry name" value="Ribonuclease H-like superfamily/Ribonuclease H"/>
    <property type="match status" value="1"/>
</dbReference>
<dbReference type="SMART" id="SM00950">
    <property type="entry name" value="Piwi"/>
    <property type="match status" value="1"/>
</dbReference>
<dbReference type="STRING" id="713585.THITH_01860"/>
<keyword evidence="5" id="KW-1185">Reference proteome</keyword>
<evidence type="ECO:0000256" key="1">
    <source>
        <dbReference type="ARBA" id="ARBA00035012"/>
    </source>
</evidence>
<dbReference type="OrthoDB" id="580851at2"/>
<dbReference type="KEGG" id="tti:THITH_01860"/>
<dbReference type="AlphaFoldDB" id="W0DK16"/>
<proteinExistence type="inferred from homology"/>
<dbReference type="CDD" id="cd04659">
    <property type="entry name" value="Piwi_piwi-like_ProArk"/>
    <property type="match status" value="1"/>
</dbReference>
<evidence type="ECO:0000256" key="2">
    <source>
        <dbReference type="ARBA" id="ARBA00035032"/>
    </source>
</evidence>
<dbReference type="SUPFAM" id="SSF53098">
    <property type="entry name" value="Ribonuclease H-like"/>
    <property type="match status" value="1"/>
</dbReference>
<feature type="domain" description="Piwi" evidence="3">
    <location>
        <begin position="739"/>
        <end position="1052"/>
    </location>
</feature>
<evidence type="ECO:0000259" key="3">
    <source>
        <dbReference type="SMART" id="SM00950"/>
    </source>
</evidence>
<gene>
    <name evidence="4" type="ORF">THITH_01860</name>
</gene>
<evidence type="ECO:0000313" key="4">
    <source>
        <dbReference type="EMBL" id="AHE97220.1"/>
    </source>
</evidence>
<dbReference type="EMBL" id="CP007029">
    <property type="protein sequence ID" value="AHE97220.1"/>
    <property type="molecule type" value="Genomic_DNA"/>
</dbReference>
<comment type="similarity">
    <text evidence="1">Belongs to the argonaute family. Long pAgo subfamily.</text>
</comment>
<dbReference type="SUPFAM" id="SSF52467">
    <property type="entry name" value="DHS-like NAD/FAD-binding domain"/>
    <property type="match status" value="1"/>
</dbReference>
<dbReference type="Proteomes" id="UP000005289">
    <property type="component" value="Chromosome"/>
</dbReference>
<evidence type="ECO:0000313" key="5">
    <source>
        <dbReference type="Proteomes" id="UP000005289"/>
    </source>
</evidence>
<sequence length="1064" mass="118325">MVSAPAKALETDELSLSLDAFVRSIGVRRAAQHALFLGAGASVSSGIPSAQACIWEWKRDLFLTNNPGLEEQFTELSLPGVQRHIQQWLDTQGTYPQEGADNEYGFYIRACFPIPDDRRAFFQEKVRGAQPHIGYRLLCHLAKADLIRSVWSTNFDGLPARAAANFSLTPFEVGIDTQGRAARPANAGELLCVSLHGDYRYDDLKNTPDELQRQEAALRAALIDELRQRTLIVCGYSGRDHSIMEALQAACAEPGTGALYWCGFGDGEVPEPVARLIAHARAHGRQVFYVPTLGFDDLMTRLALYCLEGERREAARKDVAALAPNDLLARQPFQVAEHRANTLIKSNAFEIDCPAEVLSFDLKAWPSEKVWSWVREQTGARPVVAVPFKGKILALGTVDDIKDCFGENIKGPVERTPVTPYELRYEDGAIVGLMREALVRSMANAAGVETDGQSELWLKAPLKRVRQDNVQCHAHESVIIFLRRVGGTQYVVLKPSIRVLDQSGAEVPYEVAGPVKLRILGYQHNKPFNTAMNKWRRLLFPKDKPCSFEFPTDAGSSFKFRARRAPVFAQIGLPHGGPSANITQNLQSLIKYKGLQLAEPTLLFCDKQGTGTNTDTHPVRGLAANRPFDYPLTLKGLAPSLRVGVICPRSEARLVRGYLQKANQGHRPADSERDYLVDFPGFQQAYGLPIEIPEPGALGWALCAEPSNTGGHTGQGPLSVAQHITGAIEALRSSYAPHVVLAFFPRRWDHLRGYRDEHERFDVHDFVKAYAVQRGVATQFLTEDTLSDTQQCRVWWWLSLALYVKGIRTPWVLSGLDEDAAYVGLGFSIDRNAAKGNHVVLGCSHIYSARGEGLQYRLSKVENPIMRGKNPFMSRDDARRAGETIRQLFFDTRMKLPRRVVLHKRTPFLRDEREGLRDGLGGVAAIDMLEIVEDHALRYVASMPGRDGTIDEDNYPVRRGTVMKLDDFTALLWVHGATAAVNPSLKYFQGKRRIPAPLTLRRHAGATALDQLAGEILGLSKMNWNTFGLYTKFPATLQSSGEIARIGSLLQRFGASSYDYRLFI</sequence>
<name>W0DK16_9GAMM</name>
<dbReference type="GO" id="GO:0003676">
    <property type="term" value="F:nucleic acid binding"/>
    <property type="evidence" value="ECO:0007669"/>
    <property type="project" value="InterPro"/>
</dbReference>